<dbReference type="Pfam" id="PF25683">
    <property type="entry name" value="URGCP_GTPase"/>
    <property type="match status" value="1"/>
</dbReference>
<dbReference type="Pfam" id="PF25496">
    <property type="entry name" value="URGCP"/>
    <property type="match status" value="1"/>
</dbReference>
<dbReference type="PANTHER" id="PTHR22796:SF6">
    <property type="entry name" value="INTERFERON-INDUCED VERY LARGE GTPASE 1-RELATED"/>
    <property type="match status" value="1"/>
</dbReference>
<evidence type="ECO:0000256" key="2">
    <source>
        <dbReference type="ARBA" id="ARBA00004496"/>
    </source>
</evidence>
<evidence type="ECO:0000256" key="6">
    <source>
        <dbReference type="ARBA" id="ARBA00023134"/>
    </source>
</evidence>
<sequence>MGLAVDEEHLPIASTLKSLKRKLREVGLKPEDWLDKFKKTLGVTNQQSLEYLGMADYLKMEGQITFPWEKNALKKLMNIAESSIKQLQDEHASLKAKRQKEAKKELEELRKMFAQGKGRHENEVRQKEEKLRKAMDIAKESWLPSDEPLDKLIEKLHNALGEKEKILCCIEKIPDKDVIFNASGGLALEGIYLTKKNEDVLKKREPLIAVSEDIKLSSPQQGPVLDQKEFYSSTAESAFHKSMETLGFSITSSMKGGFGGFCGETSASYTYSKETEKTEKNKTENVFISTIKYNYIPLASCYISKNQICLSSAALKELKKIENLVQQSGDAERSELLKQQYGEFFSQFGSHVNQGPLHFGGIFWWKATSTAFREEKMEEMKTEISSVLNTYVGCSYSDVFSLGIGVDVSQSEAEYHRVKTENLRKDIHLSVTKTGGPLHVDSLSNWKEGLVASNKTWSVIDRGFTLIPVWEIIVSAHKEDFRNAHQVYSDLIYAYGALTNQHHSLTYGHNLAKAMDDIKSFLSEMCSWQTGAEEHQLKKLIEFQQKLNELTRNDTVWVNTCLSNKTLQNCLTNIMESYKNDKKPNTLKSHVKCLLQGYESYTENVAAYSPIIKWVYHSEELPACVKISQFSSFIDLMSKEKDNISNTKGLEGSDETMCDLNRMATINIKGYLDSFLGTVRQNGDTDVELLILSVAGKVGYSLTDNYFQYSLGSKEIDLMVTESEQVYNEFQLLRNSEAFRRKAFILLTALSEENDLITLSEVQKRNHFMAMVNKMGPSLSQEILELLEKHSEYKHCEALRKDLKCLISGDYKNTDKQNMESIVRGIKSVCQPFTPQGLQELNVPSSGKQQPDTEVVQDVKTSQEFSSLLERLGLKDYFPRKLNKKDLHVFSISSMKPPVNETELPMCFLQMLMTLDYRCRYLVCEEAKEVNTTLPEFSATEHISETFSTIEAFFSNCSIGEVSASLVSKEKIHPMDLLMAICHCADDFMRQYIFNKLSVCQFALPFIFPCFDISGLEMPLWSFRQIQKSILYIDEHEAKKHKEKPVCEIEVPLVSFTRVGTSSFSKSQILNNLLNKHNHDIFFHRNCKGSGRNSILKEGLVEIVWFCPGGKDDDQFERCTSFVNLHGDAGLQNQQATFLHEIASINVILYSDSGNNDMGKKMFQDMLKSEKPLICLCPDKEPSPVDHSKTKVVIGLKNQNEATFMDVLETTLRRMLSLNIKPINLNSCANVARKFGFQVDEDKEECKKGKEHAQKLKSSFMETTKDSLLPLSRKLWHTWCKKDKALTRLQKNTGNIEQHKSQIEREKKNIRYEQLQKATENDFMKSFITSLRSLSQSEKLFFLQWLKIFIDELSYDRILELQDQYNQLWSQLQTQNNASCTVRNKLLEDMEMLTEKLNNCMLGLEHILREVGQTYEALYEMQLKDDCFYELPKIAADIMISGYPIELMDGDASYVPLNWIGAVLTELIKIIGDRRVFVLSVLGIQSSGKSTLLNTMFGLQFAVSAGRCTRGAFMQLIEVDEKHKADMAFDYILVIDTEGLRSMELANHSTLNHDNELATFVIGVSNMTLINVYGENPSEIKDILQIAVQAFLRMKKVKLTASCLFVHQNVGEITALDKNKEGRMKLQKELDNMTVLAAEQEHCNARCFSDVIQFNAMAHIYYFAHLWEGNPPMAPPNPSYSKNAQEVRNLILQTGRKESQSRILKISELKVRIEDLWLALRNENFVFSFKNTLEISAYRKVESNYSQWTWQLRRHVLELETKLNNRIKQGKLTSLEDKDLRDPVKCKFDAITEDLERFFTYDKDMEILIPWKSSVENRMRNLLTELLQETKQHVVEHLKLKQGQNQIKNNKYYEDELFQKSKQLALSLKKMVLDSDELERNFNTLWQKWVAEINLTSPAVESPNIKADMVNILYEYFQQEPSILDKLNDNSKQNTFSIDFPTHVTLKTGWRGITNKKLTEIDKSNINNMPIHLVSKIKELVQTIKTQNLDYNQVHFHEIIHHVIDTMESTSKDAKNFTLTKTLKVDLSIFLCHMALPYFEAIHKDFQKSSNPVTILEGKRKEFFNCFIISYQGATSIKIFADFLCCKLIETMRSAVYERAALAIVDDMKCNYPDFSGSRSKLETHILKDLAEQEDFEKYRQYLHFPDKFFESYIENCVSEYCLSKDSQRLKGFLNISLGYFQKLVLSAIADSTQLIKDKRGKISEWLDEFYKRIEDEVSFSRDDLKSIEHQEIQDIEFIQEALCKAWDAAIESFKHELKYKSFDAFEKKPHSILTKQLCGCWEQCPFCKAICTNTIPGHDGDHCVAFHRSQALSGIHWEHSVEFVTEICSTLVMSDAHIIISDTKQIPYKKYREVGPNYANWSITPDTSSQPYWKWFVHHFRSNLENDYGLKFEGRGAIPVQWEEIEKDEVMSNLKEYM</sequence>
<keyword evidence="6" id="KW-0342">GTP-binding</keyword>
<keyword evidence="8" id="KW-0175">Coiled coil</keyword>
<accession>A0A974H8E9</accession>
<dbReference type="Pfam" id="PF25974">
    <property type="entry name" value="URGCP_9th"/>
    <property type="match status" value="1"/>
</dbReference>
<dbReference type="PANTHER" id="PTHR22796">
    <property type="entry name" value="URG4-RELATED"/>
    <property type="match status" value="1"/>
</dbReference>
<feature type="domain" description="VLIG-type G" evidence="9">
    <location>
        <begin position="1473"/>
        <end position="1714"/>
    </location>
</feature>
<dbReference type="InterPro" id="IPR027417">
    <property type="entry name" value="P-loop_NTPase"/>
</dbReference>
<feature type="coiled-coil region" evidence="8">
    <location>
        <begin position="70"/>
        <end position="137"/>
    </location>
</feature>
<evidence type="ECO:0000256" key="1">
    <source>
        <dbReference type="ARBA" id="ARBA00004123"/>
    </source>
</evidence>
<gene>
    <name evidence="10" type="ORF">XELAEV_18039502mg</name>
</gene>
<evidence type="ECO:0000259" key="9">
    <source>
        <dbReference type="PROSITE" id="PS51717"/>
    </source>
</evidence>
<evidence type="ECO:0000256" key="8">
    <source>
        <dbReference type="SAM" id="Coils"/>
    </source>
</evidence>
<dbReference type="Proteomes" id="UP000694892">
    <property type="component" value="Chromosome 8L"/>
</dbReference>
<proteinExistence type="inferred from homology"/>
<dbReference type="InterPro" id="IPR058641">
    <property type="entry name" value="GVIN1_dom"/>
</dbReference>
<dbReference type="OMA" id="HVRVNRG"/>
<dbReference type="Gene3D" id="3.40.50.300">
    <property type="entry name" value="P-loop containing nucleotide triphosphate hydrolases"/>
    <property type="match status" value="1"/>
</dbReference>
<keyword evidence="5" id="KW-0547">Nucleotide-binding</keyword>
<reference evidence="11" key="1">
    <citation type="journal article" date="2016" name="Nature">
        <title>Genome evolution in the allotetraploid frog Xenopus laevis.</title>
        <authorList>
            <person name="Session A.M."/>
            <person name="Uno Y."/>
            <person name="Kwon T."/>
            <person name="Chapman J.A."/>
            <person name="Toyoda A."/>
            <person name="Takahashi S."/>
            <person name="Fukui A."/>
            <person name="Hikosaka A."/>
            <person name="Suzuki A."/>
            <person name="Kondo M."/>
            <person name="van Heeringen S.J."/>
            <person name="Quigley I."/>
            <person name="Heinz S."/>
            <person name="Ogino H."/>
            <person name="Ochi H."/>
            <person name="Hellsten U."/>
            <person name="Lyons J.B."/>
            <person name="Simakov O."/>
            <person name="Putnam N."/>
            <person name="Stites J."/>
            <person name="Kuroki Y."/>
            <person name="Tanaka T."/>
            <person name="Michiue T."/>
            <person name="Watanabe M."/>
            <person name="Bogdanovic O."/>
            <person name="Lister R."/>
            <person name="Georgiou G."/>
            <person name="Paranjpe S.S."/>
            <person name="van Kruijsbergen I."/>
            <person name="Shu S."/>
            <person name="Carlson J."/>
            <person name="Kinoshita T."/>
            <person name="Ohta Y."/>
            <person name="Mawaribuchi S."/>
            <person name="Jenkins J."/>
            <person name="Grimwood J."/>
            <person name="Schmutz J."/>
            <person name="Mitros T."/>
            <person name="Mozaffari S.V."/>
            <person name="Suzuki Y."/>
            <person name="Haramoto Y."/>
            <person name="Yamamoto T.S."/>
            <person name="Takagi C."/>
            <person name="Heald R."/>
            <person name="Miller K."/>
            <person name="Haudenschild C."/>
            <person name="Kitzman J."/>
            <person name="Nakayama T."/>
            <person name="Izutsu Y."/>
            <person name="Robert J."/>
            <person name="Fortriede J."/>
            <person name="Burns K."/>
            <person name="Lotay V."/>
            <person name="Karimi K."/>
            <person name="Yasuoka Y."/>
            <person name="Dichmann D.S."/>
            <person name="Flajnik M.F."/>
            <person name="Houston D.W."/>
            <person name="Shendure J."/>
            <person name="DuPasquier L."/>
            <person name="Vize P.D."/>
            <person name="Zorn A.M."/>
            <person name="Ito M."/>
            <person name="Marcotte E.M."/>
            <person name="Wallingford J.B."/>
            <person name="Ito Y."/>
            <person name="Asashima M."/>
            <person name="Ueno N."/>
            <person name="Matsuda Y."/>
            <person name="Veenstra G.J."/>
            <person name="Fujiyama A."/>
            <person name="Harland R.M."/>
            <person name="Taira M."/>
            <person name="Rokhsar D.S."/>
        </authorList>
    </citation>
    <scope>NUCLEOTIDE SEQUENCE [LARGE SCALE GENOMIC DNA]</scope>
    <source>
        <strain evidence="11">J</strain>
    </source>
</reference>
<protein>
    <recommendedName>
        <fullName evidence="9">VLIG-type G domain-containing protein</fullName>
    </recommendedName>
</protein>
<dbReference type="InterPro" id="IPR030383">
    <property type="entry name" value="G_VLIG_dom"/>
</dbReference>
<dbReference type="InterPro" id="IPR057365">
    <property type="entry name" value="URGCP"/>
</dbReference>
<name>A0A974H8E9_XENLA</name>
<dbReference type="PROSITE" id="PS51717">
    <property type="entry name" value="G_VLIG"/>
    <property type="match status" value="1"/>
</dbReference>
<comment type="subcellular location">
    <subcellularLocation>
        <location evidence="2">Cytoplasm</location>
    </subcellularLocation>
    <subcellularLocation>
        <location evidence="1">Nucleus</location>
    </subcellularLocation>
</comment>
<evidence type="ECO:0000313" key="11">
    <source>
        <dbReference type="Proteomes" id="UP000694892"/>
    </source>
</evidence>
<organism evidence="10 11">
    <name type="scientific">Xenopus laevis</name>
    <name type="common">African clawed frog</name>
    <dbReference type="NCBI Taxonomy" id="8355"/>
    <lineage>
        <taxon>Eukaryota</taxon>
        <taxon>Metazoa</taxon>
        <taxon>Chordata</taxon>
        <taxon>Craniata</taxon>
        <taxon>Vertebrata</taxon>
        <taxon>Euteleostomi</taxon>
        <taxon>Amphibia</taxon>
        <taxon>Batrachia</taxon>
        <taxon>Anura</taxon>
        <taxon>Pipoidea</taxon>
        <taxon>Pipidae</taxon>
        <taxon>Xenopodinae</taxon>
        <taxon>Xenopus</taxon>
        <taxon>Xenopus</taxon>
    </lineage>
</organism>
<dbReference type="GO" id="GO:0005525">
    <property type="term" value="F:GTP binding"/>
    <property type="evidence" value="ECO:0007669"/>
    <property type="project" value="UniProtKB-KW"/>
</dbReference>
<keyword evidence="4" id="KW-0963">Cytoplasm</keyword>
<dbReference type="GO" id="GO:0005634">
    <property type="term" value="C:nucleus"/>
    <property type="evidence" value="ECO:0007669"/>
    <property type="project" value="UniProtKB-SubCell"/>
</dbReference>
<dbReference type="EMBL" id="CM004480">
    <property type="protein sequence ID" value="OCT68206.1"/>
    <property type="molecule type" value="Genomic_DNA"/>
</dbReference>
<keyword evidence="7" id="KW-0539">Nucleus</keyword>
<dbReference type="GO" id="GO:0005737">
    <property type="term" value="C:cytoplasm"/>
    <property type="evidence" value="ECO:0007669"/>
    <property type="project" value="UniProtKB-SubCell"/>
</dbReference>
<evidence type="ECO:0000256" key="5">
    <source>
        <dbReference type="ARBA" id="ARBA00022741"/>
    </source>
</evidence>
<evidence type="ECO:0000256" key="4">
    <source>
        <dbReference type="ARBA" id="ARBA00022490"/>
    </source>
</evidence>
<evidence type="ECO:0000256" key="3">
    <source>
        <dbReference type="ARBA" id="ARBA00006828"/>
    </source>
</evidence>
<feature type="coiled-coil region" evidence="8">
    <location>
        <begin position="1289"/>
        <end position="1316"/>
    </location>
</feature>
<comment type="similarity">
    <text evidence="3">Belongs to the TRAFAC class dynamin-like GTPase superfamily. Very large inducible GTPase (VLIG) family.</text>
</comment>
<dbReference type="SUPFAM" id="SSF52540">
    <property type="entry name" value="P-loop containing nucleoside triphosphate hydrolases"/>
    <property type="match status" value="1"/>
</dbReference>
<evidence type="ECO:0000313" key="10">
    <source>
        <dbReference type="EMBL" id="OCT68206.1"/>
    </source>
</evidence>
<evidence type="ECO:0000256" key="7">
    <source>
        <dbReference type="ARBA" id="ARBA00023242"/>
    </source>
</evidence>